<protein>
    <submittedName>
        <fullName evidence="1">Uncharacterized protein</fullName>
    </submittedName>
</protein>
<gene>
    <name evidence="1" type="ORF">C7450_106170</name>
</gene>
<dbReference type="EMBL" id="QJJK01000006">
    <property type="protein sequence ID" value="PXW57997.1"/>
    <property type="molecule type" value="Genomic_DNA"/>
</dbReference>
<dbReference type="RefSeq" id="WP_110375314.1">
    <property type="nucleotide sequence ID" value="NZ_CAKNFM010000006.1"/>
</dbReference>
<accession>A0A2V3U5R0</accession>
<organism evidence="1 2">
    <name type="scientific">Chelatococcus asaccharovorans</name>
    <dbReference type="NCBI Taxonomy" id="28210"/>
    <lineage>
        <taxon>Bacteria</taxon>
        <taxon>Pseudomonadati</taxon>
        <taxon>Pseudomonadota</taxon>
        <taxon>Alphaproteobacteria</taxon>
        <taxon>Hyphomicrobiales</taxon>
        <taxon>Chelatococcaceae</taxon>
        <taxon>Chelatococcus</taxon>
    </lineage>
</organism>
<evidence type="ECO:0000313" key="2">
    <source>
        <dbReference type="Proteomes" id="UP000248021"/>
    </source>
</evidence>
<evidence type="ECO:0000313" key="1">
    <source>
        <dbReference type="EMBL" id="PXW57997.1"/>
    </source>
</evidence>
<sequence length="73" mass="7821">MTNEAIERVARALCEAEGQDPDKLLGTGLTETIQVGDSTTEVPKTRPNWSVFEKDARKFLAALEAAAATEAVS</sequence>
<name>A0A2V3U5R0_9HYPH</name>
<reference evidence="1 2" key="1">
    <citation type="submission" date="2018-05" db="EMBL/GenBank/DDBJ databases">
        <title>Genomic Encyclopedia of Type Strains, Phase IV (KMG-IV): sequencing the most valuable type-strain genomes for metagenomic binning, comparative biology and taxonomic classification.</title>
        <authorList>
            <person name="Goeker M."/>
        </authorList>
    </citation>
    <scope>NUCLEOTIDE SEQUENCE [LARGE SCALE GENOMIC DNA]</scope>
    <source>
        <strain evidence="1 2">DSM 6462</strain>
    </source>
</reference>
<proteinExistence type="predicted"/>
<keyword evidence="2" id="KW-1185">Reference proteome</keyword>
<dbReference type="OrthoDB" id="8004165at2"/>
<comment type="caution">
    <text evidence="1">The sequence shown here is derived from an EMBL/GenBank/DDBJ whole genome shotgun (WGS) entry which is preliminary data.</text>
</comment>
<dbReference type="Proteomes" id="UP000248021">
    <property type="component" value="Unassembled WGS sequence"/>
</dbReference>
<dbReference type="AlphaFoldDB" id="A0A2V3U5R0"/>